<keyword evidence="2" id="KW-1185">Reference proteome</keyword>
<dbReference type="InterPro" id="IPR032675">
    <property type="entry name" value="LRR_dom_sf"/>
</dbReference>
<dbReference type="EMBL" id="VDMD01000008">
    <property type="protein sequence ID" value="TRM63828.1"/>
    <property type="molecule type" value="Genomic_DNA"/>
</dbReference>
<reference evidence="1 2" key="1">
    <citation type="journal article" date="2019" name="New Phytol.">
        <title>Comparative genomics reveals unique wood-decay strategies and fruiting body development in the Schizophyllaceae.</title>
        <authorList>
            <person name="Almasi E."/>
            <person name="Sahu N."/>
            <person name="Krizsan K."/>
            <person name="Balint B."/>
            <person name="Kovacs G.M."/>
            <person name="Kiss B."/>
            <person name="Cseklye J."/>
            <person name="Drula E."/>
            <person name="Henrissat B."/>
            <person name="Nagy I."/>
            <person name="Chovatia M."/>
            <person name="Adam C."/>
            <person name="LaButti K."/>
            <person name="Lipzen A."/>
            <person name="Riley R."/>
            <person name="Grigoriev I.V."/>
            <person name="Nagy L.G."/>
        </authorList>
    </citation>
    <scope>NUCLEOTIDE SEQUENCE [LARGE SCALE GENOMIC DNA]</scope>
    <source>
        <strain evidence="1 2">NL-1724</strain>
    </source>
</reference>
<dbReference type="GO" id="GO:0019005">
    <property type="term" value="C:SCF ubiquitin ligase complex"/>
    <property type="evidence" value="ECO:0007669"/>
    <property type="project" value="TreeGrafter"/>
</dbReference>
<evidence type="ECO:0000313" key="2">
    <source>
        <dbReference type="Proteomes" id="UP000320762"/>
    </source>
</evidence>
<dbReference type="PANTHER" id="PTHR13318:SF190">
    <property type="entry name" value="PARTNER OF PAIRED, ISOFORM B"/>
    <property type="match status" value="1"/>
</dbReference>
<organism evidence="1 2">
    <name type="scientific">Schizophyllum amplum</name>
    <dbReference type="NCBI Taxonomy" id="97359"/>
    <lineage>
        <taxon>Eukaryota</taxon>
        <taxon>Fungi</taxon>
        <taxon>Dikarya</taxon>
        <taxon>Basidiomycota</taxon>
        <taxon>Agaricomycotina</taxon>
        <taxon>Agaricomycetes</taxon>
        <taxon>Agaricomycetidae</taxon>
        <taxon>Agaricales</taxon>
        <taxon>Schizophyllaceae</taxon>
        <taxon>Schizophyllum</taxon>
    </lineage>
</organism>
<evidence type="ECO:0008006" key="3">
    <source>
        <dbReference type="Google" id="ProtNLM"/>
    </source>
</evidence>
<gene>
    <name evidence="1" type="ORF">BD626DRAFT_629614</name>
</gene>
<dbReference type="OrthoDB" id="3543113at2759"/>
<dbReference type="Gene3D" id="3.80.10.10">
    <property type="entry name" value="Ribonuclease Inhibitor"/>
    <property type="match status" value="1"/>
</dbReference>
<comment type="caution">
    <text evidence="1">The sequence shown here is derived from an EMBL/GenBank/DDBJ whole genome shotgun (WGS) entry which is preliminary data.</text>
</comment>
<dbReference type="Proteomes" id="UP000320762">
    <property type="component" value="Unassembled WGS sequence"/>
</dbReference>
<dbReference type="AlphaFoldDB" id="A0A550CG95"/>
<dbReference type="PANTHER" id="PTHR13318">
    <property type="entry name" value="PARTNER OF PAIRED, ISOFORM B-RELATED"/>
    <property type="match status" value="1"/>
</dbReference>
<proteinExistence type="predicted"/>
<name>A0A550CG95_9AGAR</name>
<protein>
    <recommendedName>
        <fullName evidence="3">F-box domain-containing protein</fullName>
    </recommendedName>
</protein>
<evidence type="ECO:0000313" key="1">
    <source>
        <dbReference type="EMBL" id="TRM63828.1"/>
    </source>
</evidence>
<dbReference type="GO" id="GO:0031146">
    <property type="term" value="P:SCF-dependent proteasomal ubiquitin-dependent protein catabolic process"/>
    <property type="evidence" value="ECO:0007669"/>
    <property type="project" value="TreeGrafter"/>
</dbReference>
<sequence>MAGIVFSADTDGHELVEAICEQFRLSQSMTYAEWNLATLSRTARVFHVPALSALWHTQRTVENVVGLLPADILAVGTVVSDYPPTYPSRLLLMRPPLDEELDRYRFYAPFIKELYIGYDTWSYNMNNICRHLFRKNPLPSICSLHWHTSPHNLRHIGVFLSANTREVTLLQVYNSSELLPALGEIKRTCIALSSVGLDMRQTRHGKDLDLAFADFLADVPIRHLRLLSSFSDGCLAGVARLCDLVSLQLTEAMDGQYLVSGSFPRLRELTIFCLTFGFAESLISALLDSPLESLLCTYEPPWTATQQGSLLLRIAAAVQPATLRALRVVMIRPTRRQSASAETSLVTFSAIQPLLIFRNLEVLVIDTQNGCNFTDNELQTMGTSWPGMIRLDLAGCRHSVQQPRATLQGLVRLASLCPRLKQLTVVFDARNTSETLWLVGDSSLDLRGLVHHGLTKLEVGASLADETIDVVAQILRRVFPKLESVALGIFEDYASMGDSDAWLWRGVTLKLKKLVDAICEQLRLSPHEDGGNSALARLSRTAHTFEVPALSALWHTQRALENVVRLLPEDVLATKTPPHGDQLLTMVRAPLYAELDRYRFYAPFIKALHIDLSGFHGLDEDTICQLLFERNPLPSVRSLQWRYRSLRHINVFLNPGIRAILIKRGCDGLRDALIQIKRTCVALDEIELEKELGTPQVAKNIDEAFADVLARFSGIRHLLMCSPLGDRCLALVGKLSELVSLKLQEGAPGQYLASGSFPRLRELTMQCITFRFADTLVGALQNSPLESLSCNIEPPWTAMQQESLLFRIAAAVQPATLRSLRVFMFSGRHPLLAGTSLVTFSAVQPLLIFRNLEVIIVRTPDGCIFLVHHHLRELEVGMSSADATVDAIVAQILQRIFPQLDSVMTGAFHAYADTEDVDRYAGWGVALRFVFK</sequence>
<accession>A0A550CG95</accession>